<evidence type="ECO:0000256" key="1">
    <source>
        <dbReference type="ARBA" id="ARBA00022676"/>
    </source>
</evidence>
<dbReference type="GO" id="GO:0016757">
    <property type="term" value="F:glycosyltransferase activity"/>
    <property type="evidence" value="ECO:0007669"/>
    <property type="project" value="UniProtKB-KW"/>
</dbReference>
<gene>
    <name evidence="2" type="ORF">GH714_005901</name>
</gene>
<keyword evidence="1" id="KW-0808">Transferase</keyword>
<keyword evidence="3" id="KW-1185">Reference proteome</keyword>
<accession>A0A6A6LEQ4</accession>
<comment type="caution">
    <text evidence="2">The sequence shown here is derived from an EMBL/GenBank/DDBJ whole genome shotgun (WGS) entry which is preliminary data.</text>
</comment>
<sequence>MMVAETTKPHVALLPSPGLGHIIPLFELAKRLVIHHDFHVSFLVITTNEASAAQEQLLRSPTLPSGLDIVELPPVDVCHYHDDTLVLTRICVIVEESLKSLKSVLIELGNPKALVIDLFCTQAFEVCGELSIPVYSFCTASTALLTLSLYLPTLDREVDEQRINATILAEEVGVAIKPAVGEGKTTVGRKEIERVVKLVIEGEEGKLMRTRALKLQESAAKALDICGSSHDSLARVAKEWKA</sequence>
<evidence type="ECO:0000313" key="2">
    <source>
        <dbReference type="EMBL" id="KAF2299902.1"/>
    </source>
</evidence>
<dbReference type="EMBL" id="JAAGAX010000010">
    <property type="protein sequence ID" value="KAF2299902.1"/>
    <property type="molecule type" value="Genomic_DNA"/>
</dbReference>
<dbReference type="AlphaFoldDB" id="A0A6A6LEQ4"/>
<keyword evidence="1" id="KW-0328">Glycosyltransferase</keyword>
<evidence type="ECO:0000313" key="3">
    <source>
        <dbReference type="Proteomes" id="UP000467840"/>
    </source>
</evidence>
<proteinExistence type="predicted"/>
<dbReference type="SUPFAM" id="SSF53756">
    <property type="entry name" value="UDP-Glycosyltransferase/glycogen phosphorylase"/>
    <property type="match status" value="2"/>
</dbReference>
<dbReference type="PANTHER" id="PTHR48046:SF4">
    <property type="entry name" value="GLYCOSYLTRANSFERASE"/>
    <property type="match status" value="1"/>
</dbReference>
<name>A0A6A6LEQ4_HEVBR</name>
<dbReference type="Gene3D" id="3.40.50.2000">
    <property type="entry name" value="Glycogen Phosphorylase B"/>
    <property type="match status" value="1"/>
</dbReference>
<dbReference type="Proteomes" id="UP000467840">
    <property type="component" value="Chromosome 4"/>
</dbReference>
<reference evidence="2 3" key="1">
    <citation type="journal article" date="2020" name="Mol. Plant">
        <title>The Chromosome-Based Rubber Tree Genome Provides New Insights into Spurge Genome Evolution and Rubber Biosynthesis.</title>
        <authorList>
            <person name="Liu J."/>
            <person name="Shi C."/>
            <person name="Shi C.C."/>
            <person name="Li W."/>
            <person name="Zhang Q.J."/>
            <person name="Zhang Y."/>
            <person name="Li K."/>
            <person name="Lu H.F."/>
            <person name="Shi C."/>
            <person name="Zhu S.T."/>
            <person name="Xiao Z.Y."/>
            <person name="Nan H."/>
            <person name="Yue Y."/>
            <person name="Zhu X.G."/>
            <person name="Wu Y."/>
            <person name="Hong X.N."/>
            <person name="Fan G.Y."/>
            <person name="Tong Y."/>
            <person name="Zhang D."/>
            <person name="Mao C.L."/>
            <person name="Liu Y.L."/>
            <person name="Hao S.J."/>
            <person name="Liu W.Q."/>
            <person name="Lv M.Q."/>
            <person name="Zhang H.B."/>
            <person name="Liu Y."/>
            <person name="Hu-Tang G.R."/>
            <person name="Wang J.P."/>
            <person name="Wang J.H."/>
            <person name="Sun Y.H."/>
            <person name="Ni S.B."/>
            <person name="Chen W.B."/>
            <person name="Zhang X.C."/>
            <person name="Jiao Y.N."/>
            <person name="Eichler E.E."/>
            <person name="Li G.H."/>
            <person name="Liu X."/>
            <person name="Gao L.Z."/>
        </authorList>
    </citation>
    <scope>NUCLEOTIDE SEQUENCE [LARGE SCALE GENOMIC DNA]</scope>
    <source>
        <strain evidence="3">cv. GT1</strain>
        <tissue evidence="2">Leaf</tissue>
    </source>
</reference>
<protein>
    <submittedName>
        <fullName evidence="2">Uncharacterized protein</fullName>
    </submittedName>
</protein>
<organism evidence="2 3">
    <name type="scientific">Hevea brasiliensis</name>
    <name type="common">Para rubber tree</name>
    <name type="synonym">Siphonia brasiliensis</name>
    <dbReference type="NCBI Taxonomy" id="3981"/>
    <lineage>
        <taxon>Eukaryota</taxon>
        <taxon>Viridiplantae</taxon>
        <taxon>Streptophyta</taxon>
        <taxon>Embryophyta</taxon>
        <taxon>Tracheophyta</taxon>
        <taxon>Spermatophyta</taxon>
        <taxon>Magnoliopsida</taxon>
        <taxon>eudicotyledons</taxon>
        <taxon>Gunneridae</taxon>
        <taxon>Pentapetalae</taxon>
        <taxon>rosids</taxon>
        <taxon>fabids</taxon>
        <taxon>Malpighiales</taxon>
        <taxon>Euphorbiaceae</taxon>
        <taxon>Crotonoideae</taxon>
        <taxon>Micrandreae</taxon>
        <taxon>Hevea</taxon>
    </lineage>
</organism>
<dbReference type="PANTHER" id="PTHR48046">
    <property type="entry name" value="UDP-GLYCOSYLTRANSFERASE 72E1"/>
    <property type="match status" value="1"/>
</dbReference>